<dbReference type="Gene3D" id="1.10.290.10">
    <property type="entry name" value="Topoisomerase I, domain 4"/>
    <property type="match status" value="1"/>
</dbReference>
<dbReference type="Gene3D" id="2.70.20.10">
    <property type="entry name" value="Topoisomerase I, domain 3"/>
    <property type="match status" value="1"/>
</dbReference>
<dbReference type="Gene3D" id="1.10.460.10">
    <property type="entry name" value="Topoisomerase I, domain 2"/>
    <property type="match status" value="1"/>
</dbReference>
<comment type="function">
    <text evidence="7">Introduces a single-strand break via transesterification at a target site in duplex DNA. Releases the supercoiling and torsional tension of DNA introduced during the DNA replication and transcription by transiently cleaving and rejoining one strand of the DNA duplex. The scissile phosphodiester is attacked by the catalytic tyrosine of the enzyme, resulting in the formation of a DNA-(5'-phosphotyrosyl)-enzyme intermediate and the expulsion of a 3'-OH DNA strand.</text>
</comment>
<dbReference type="InterPro" id="IPR034144">
    <property type="entry name" value="TOPRIM_TopoIII"/>
</dbReference>
<feature type="domain" description="Toprim" evidence="9">
    <location>
        <begin position="4"/>
        <end position="152"/>
    </location>
</feature>
<feature type="region of interest" description="Disordered" evidence="8">
    <location>
        <begin position="528"/>
        <end position="572"/>
    </location>
</feature>
<dbReference type="FunFam" id="1.10.290.10:FF:000001">
    <property type="entry name" value="DNA topoisomerase"/>
    <property type="match status" value="1"/>
</dbReference>
<dbReference type="InterPro" id="IPR013497">
    <property type="entry name" value="Topo_IA_cen"/>
</dbReference>
<dbReference type="Pfam" id="PF01131">
    <property type="entry name" value="Topoisom_bac"/>
    <property type="match status" value="1"/>
</dbReference>
<dbReference type="PROSITE" id="PS50880">
    <property type="entry name" value="TOPRIM"/>
    <property type="match status" value="1"/>
</dbReference>
<keyword evidence="4 7" id="KW-0799">Topoisomerase</keyword>
<dbReference type="GO" id="GO:0006281">
    <property type="term" value="P:DNA repair"/>
    <property type="evidence" value="ECO:0007669"/>
    <property type="project" value="TreeGrafter"/>
</dbReference>
<dbReference type="SMART" id="SM00493">
    <property type="entry name" value="TOPRIM"/>
    <property type="match status" value="1"/>
</dbReference>
<evidence type="ECO:0000313" key="11">
    <source>
        <dbReference type="EMBL" id="KAK0509993.1"/>
    </source>
</evidence>
<dbReference type="FunFam" id="3.40.50.140:FF:000005">
    <property type="entry name" value="DNA topoisomerase"/>
    <property type="match status" value="1"/>
</dbReference>
<evidence type="ECO:0000256" key="4">
    <source>
        <dbReference type="ARBA" id="ARBA00023029"/>
    </source>
</evidence>
<dbReference type="Proteomes" id="UP001166286">
    <property type="component" value="Unassembled WGS sequence"/>
</dbReference>
<dbReference type="InterPro" id="IPR003601">
    <property type="entry name" value="Topo_IA_2"/>
</dbReference>
<name>A0AA39QYE3_9LECA</name>
<evidence type="ECO:0000256" key="6">
    <source>
        <dbReference type="ARBA" id="ARBA00023235"/>
    </source>
</evidence>
<comment type="catalytic activity">
    <reaction evidence="1 7">
        <text>ATP-independent breakage of single-stranded DNA, followed by passage and rejoining.</text>
        <dbReference type="EC" id="5.6.2.1"/>
    </reaction>
</comment>
<keyword evidence="5 7" id="KW-0238">DNA-binding</keyword>
<evidence type="ECO:0000259" key="10">
    <source>
        <dbReference type="PROSITE" id="PS52039"/>
    </source>
</evidence>
<dbReference type="GO" id="GO:0006310">
    <property type="term" value="P:DNA recombination"/>
    <property type="evidence" value="ECO:0007669"/>
    <property type="project" value="TreeGrafter"/>
</dbReference>
<dbReference type="GO" id="GO:0003677">
    <property type="term" value="F:DNA binding"/>
    <property type="evidence" value="ECO:0007669"/>
    <property type="project" value="UniProtKB-KW"/>
</dbReference>
<protein>
    <recommendedName>
        <fullName evidence="3 7">DNA topoisomerase</fullName>
        <ecNumber evidence="3 7">5.6.2.1</ecNumber>
    </recommendedName>
</protein>
<dbReference type="PANTHER" id="PTHR11390:SF21">
    <property type="entry name" value="DNA TOPOISOMERASE 3-ALPHA"/>
    <property type="match status" value="1"/>
</dbReference>
<feature type="domain" description="Topo IA-type catalytic" evidence="10">
    <location>
        <begin position="169"/>
        <end position="635"/>
    </location>
</feature>
<dbReference type="CDD" id="cd03362">
    <property type="entry name" value="TOPRIM_TopoIA_TopoIII"/>
    <property type="match status" value="1"/>
</dbReference>
<gene>
    <name evidence="11" type="ORF">JMJ35_007387</name>
</gene>
<dbReference type="SUPFAM" id="SSF56712">
    <property type="entry name" value="Prokaryotic type I DNA topoisomerase"/>
    <property type="match status" value="1"/>
</dbReference>
<comment type="caution">
    <text evidence="11">The sequence shown here is derived from an EMBL/GenBank/DDBJ whole genome shotgun (WGS) entry which is preliminary data.</text>
</comment>
<dbReference type="InterPro" id="IPR006171">
    <property type="entry name" value="TOPRIM_dom"/>
</dbReference>
<dbReference type="SMART" id="SM00436">
    <property type="entry name" value="TOP1Bc"/>
    <property type="match status" value="1"/>
</dbReference>
<dbReference type="EMBL" id="JAFEKC020000017">
    <property type="protein sequence ID" value="KAK0509993.1"/>
    <property type="molecule type" value="Genomic_DNA"/>
</dbReference>
<proteinExistence type="inferred from homology"/>
<dbReference type="Pfam" id="PF01751">
    <property type="entry name" value="Toprim"/>
    <property type="match status" value="1"/>
</dbReference>
<dbReference type="GO" id="GO:0005634">
    <property type="term" value="C:nucleus"/>
    <property type="evidence" value="ECO:0007669"/>
    <property type="project" value="TreeGrafter"/>
</dbReference>
<dbReference type="CDD" id="cd00186">
    <property type="entry name" value="TOP1Ac"/>
    <property type="match status" value="1"/>
</dbReference>
<dbReference type="InterPro" id="IPR000380">
    <property type="entry name" value="Topo_IA"/>
</dbReference>
<evidence type="ECO:0000259" key="9">
    <source>
        <dbReference type="PROSITE" id="PS50880"/>
    </source>
</evidence>
<comment type="similarity">
    <text evidence="2 7">Belongs to the type IA topoisomerase family.</text>
</comment>
<evidence type="ECO:0000256" key="2">
    <source>
        <dbReference type="ARBA" id="ARBA00009446"/>
    </source>
</evidence>
<evidence type="ECO:0000256" key="7">
    <source>
        <dbReference type="RuleBase" id="RU362092"/>
    </source>
</evidence>
<keyword evidence="12" id="KW-1185">Reference proteome</keyword>
<dbReference type="AlphaFoldDB" id="A0AA39QYE3"/>
<organism evidence="11 12">
    <name type="scientific">Cladonia borealis</name>
    <dbReference type="NCBI Taxonomy" id="184061"/>
    <lineage>
        <taxon>Eukaryota</taxon>
        <taxon>Fungi</taxon>
        <taxon>Dikarya</taxon>
        <taxon>Ascomycota</taxon>
        <taxon>Pezizomycotina</taxon>
        <taxon>Lecanoromycetes</taxon>
        <taxon>OSLEUM clade</taxon>
        <taxon>Lecanoromycetidae</taxon>
        <taxon>Lecanorales</taxon>
        <taxon>Lecanorineae</taxon>
        <taxon>Cladoniaceae</taxon>
        <taxon>Cladonia</taxon>
    </lineage>
</organism>
<dbReference type="InterPro" id="IPR013825">
    <property type="entry name" value="Topo_IA_cen_sub2"/>
</dbReference>
<dbReference type="GO" id="GO:0006265">
    <property type="term" value="P:DNA topological change"/>
    <property type="evidence" value="ECO:0007669"/>
    <property type="project" value="InterPro"/>
</dbReference>
<dbReference type="PRINTS" id="PR00417">
    <property type="entry name" value="PRTPISMRASEI"/>
</dbReference>
<keyword evidence="6 7" id="KW-0413">Isomerase</keyword>
<dbReference type="InterPro" id="IPR013824">
    <property type="entry name" value="Topo_IA_cen_sub1"/>
</dbReference>
<dbReference type="GO" id="GO:0031422">
    <property type="term" value="C:RecQ family helicase-topoisomerase III complex"/>
    <property type="evidence" value="ECO:0007669"/>
    <property type="project" value="TreeGrafter"/>
</dbReference>
<dbReference type="EC" id="5.6.2.1" evidence="3 7"/>
<dbReference type="SMART" id="SM00437">
    <property type="entry name" value="TOP1Ac"/>
    <property type="match status" value="1"/>
</dbReference>
<dbReference type="Gene3D" id="3.40.50.140">
    <property type="match status" value="1"/>
</dbReference>
<dbReference type="PROSITE" id="PS52039">
    <property type="entry name" value="TOPO_IA_2"/>
    <property type="match status" value="1"/>
</dbReference>
<accession>A0AA39QYE3</accession>
<evidence type="ECO:0000313" key="12">
    <source>
        <dbReference type="Proteomes" id="UP001166286"/>
    </source>
</evidence>
<dbReference type="PANTHER" id="PTHR11390">
    <property type="entry name" value="PROKARYOTIC DNA TOPOISOMERASE"/>
    <property type="match status" value="1"/>
</dbReference>
<feature type="compositionally biased region" description="Gly residues" evidence="8">
    <location>
        <begin position="530"/>
        <end position="546"/>
    </location>
</feature>
<reference evidence="11" key="1">
    <citation type="submission" date="2023-03" db="EMBL/GenBank/DDBJ databases">
        <title>Complete genome of Cladonia borealis.</title>
        <authorList>
            <person name="Park H."/>
        </authorList>
    </citation>
    <scope>NUCLEOTIDE SEQUENCE</scope>
    <source>
        <strain evidence="11">ANT050790</strain>
    </source>
</reference>
<evidence type="ECO:0000256" key="3">
    <source>
        <dbReference type="ARBA" id="ARBA00012891"/>
    </source>
</evidence>
<evidence type="ECO:0000256" key="8">
    <source>
        <dbReference type="SAM" id="MobiDB-lite"/>
    </source>
</evidence>
<evidence type="ECO:0000256" key="1">
    <source>
        <dbReference type="ARBA" id="ARBA00000213"/>
    </source>
</evidence>
<dbReference type="InterPro" id="IPR003602">
    <property type="entry name" value="Topo_IA_DNA-bd_dom"/>
</dbReference>
<sequence>MARKILCVAEKPSIAKSVAQHLSGGQFNTHSIRGNTFIKNYEFDFNFNPPWGQCSVTMTSVIGHLTSLEFNEQYRKWHSCSPVRLFDAPVETEVDKDKKAIADNITAQARYAKALFIWTDCDREGEHIGAEVRQSAYKGNGTIEVKRAQFSNTERAHVIRAAHNPINLDERQVNAVSARIELDLRLGAAFTRFQTLTLRTLGGDLEDRVISYGSCQFPTLGFVVDRYFRVKQFVPENFWSIKVMHKRDDVEVTFSWRRHRLFDRASVVILFERCLTARIAKVIKLQKKPTSKWRPLPLTTVELQKLGSMFLRMDSQRVMKVAEDLYNKGWISYPRTETDSFDKGMDLKKLIEKQEQDQAWGGYATSLLRGGFRQPRSGRHNDQAHPPIHPVNFVASGSLSGDERRVYEFVVRRFLACCSEDAKGESTTVEIECGDEIFFANGLLVLERNYLEVYPYEKWNSSQPLPRFSLHETFEPTEANITEGETSPPGYLTEPELISLMDANGIGTDATMAEHIAKIKEREYVMTQPRGGGAQTNGNGNGNSGRGGRRERSGRGGAQGGNNATGSGGGSVQQFIPTTLGVALIEGYNGIGLETSLGKPFLRKEMEIKMKQICAGTKSRNDFVNETIEQYTELFVRTQQQVDVLKAACRKYVFGEQP</sequence>
<dbReference type="InterPro" id="IPR013826">
    <property type="entry name" value="Topo_IA_cen_sub3"/>
</dbReference>
<evidence type="ECO:0000256" key="5">
    <source>
        <dbReference type="ARBA" id="ARBA00023125"/>
    </source>
</evidence>
<dbReference type="GO" id="GO:0003917">
    <property type="term" value="F:DNA topoisomerase type I (single strand cut, ATP-independent) activity"/>
    <property type="evidence" value="ECO:0007669"/>
    <property type="project" value="UniProtKB-EC"/>
</dbReference>
<dbReference type="InterPro" id="IPR023405">
    <property type="entry name" value="Topo_IA_core_domain"/>
</dbReference>